<keyword evidence="2" id="KW-1133">Transmembrane helix</keyword>
<keyword evidence="2" id="KW-0472">Membrane</keyword>
<feature type="compositionally biased region" description="Low complexity" evidence="1">
    <location>
        <begin position="77"/>
        <end position="141"/>
    </location>
</feature>
<evidence type="ECO:0000256" key="2">
    <source>
        <dbReference type="SAM" id="Phobius"/>
    </source>
</evidence>
<keyword evidence="2" id="KW-0812">Transmembrane</keyword>
<feature type="region of interest" description="Disordered" evidence="1">
    <location>
        <begin position="47"/>
        <end position="146"/>
    </location>
</feature>
<dbReference type="EMBL" id="JBHMBC010000025">
    <property type="protein sequence ID" value="MFB9820972.1"/>
    <property type="molecule type" value="Genomic_DNA"/>
</dbReference>
<feature type="signal peptide" evidence="3">
    <location>
        <begin position="1"/>
        <end position="23"/>
    </location>
</feature>
<keyword evidence="5" id="KW-1185">Reference proteome</keyword>
<sequence length="179" mass="17194">MTRRKVPVALVALPFALCLIALAPAETAGAASCDSQGLLGVVGMCSPGSSPSPRPTGKATPSTTASPPVQPQPQPDPGVAVPPGGASTTAPAVTAEPAPTQVAPPATITAAVPSPIVSNPSPSTQNSASAAAARIDPGAPAQSDHPIAPTVSVAGILVAFGGTLIAAGGVVGLRRFPPL</sequence>
<dbReference type="RefSeq" id="WP_234751709.1">
    <property type="nucleotide sequence ID" value="NZ_BAAAWN010000001.1"/>
</dbReference>
<evidence type="ECO:0000256" key="1">
    <source>
        <dbReference type="SAM" id="MobiDB-lite"/>
    </source>
</evidence>
<reference evidence="4 5" key="1">
    <citation type="submission" date="2024-09" db="EMBL/GenBank/DDBJ databases">
        <authorList>
            <person name="Sun Q."/>
            <person name="Mori K."/>
        </authorList>
    </citation>
    <scope>NUCLEOTIDE SEQUENCE [LARGE SCALE GENOMIC DNA]</scope>
    <source>
        <strain evidence="4 5">JCM 1334</strain>
    </source>
</reference>
<evidence type="ECO:0000313" key="5">
    <source>
        <dbReference type="Proteomes" id="UP001589702"/>
    </source>
</evidence>
<comment type="caution">
    <text evidence="4">The sequence shown here is derived from an EMBL/GenBank/DDBJ whole genome shotgun (WGS) entry which is preliminary data.</text>
</comment>
<protein>
    <submittedName>
        <fullName evidence="4">Uncharacterized protein</fullName>
    </submittedName>
</protein>
<evidence type="ECO:0000313" key="4">
    <source>
        <dbReference type="EMBL" id="MFB9820972.1"/>
    </source>
</evidence>
<dbReference type="Proteomes" id="UP001589702">
    <property type="component" value="Unassembled WGS sequence"/>
</dbReference>
<organism evidence="4 5">
    <name type="scientific">Arthrobacter ramosus</name>
    <dbReference type="NCBI Taxonomy" id="1672"/>
    <lineage>
        <taxon>Bacteria</taxon>
        <taxon>Bacillati</taxon>
        <taxon>Actinomycetota</taxon>
        <taxon>Actinomycetes</taxon>
        <taxon>Micrococcales</taxon>
        <taxon>Micrococcaceae</taxon>
        <taxon>Arthrobacter</taxon>
    </lineage>
</organism>
<name>A0ABV5Y461_ARTRM</name>
<gene>
    <name evidence="4" type="ORF">ACFFP1_15850</name>
</gene>
<keyword evidence="3" id="KW-0732">Signal</keyword>
<feature type="chain" id="PRO_5045612214" evidence="3">
    <location>
        <begin position="24"/>
        <end position="179"/>
    </location>
</feature>
<feature type="transmembrane region" description="Helical" evidence="2">
    <location>
        <begin position="151"/>
        <end position="173"/>
    </location>
</feature>
<proteinExistence type="predicted"/>
<evidence type="ECO:0000256" key="3">
    <source>
        <dbReference type="SAM" id="SignalP"/>
    </source>
</evidence>
<accession>A0ABV5Y461</accession>